<dbReference type="Gene3D" id="3.90.1150.10">
    <property type="entry name" value="Aspartate Aminotransferase, domain 1"/>
    <property type="match status" value="1"/>
</dbReference>
<dbReference type="Pfam" id="PF00155">
    <property type="entry name" value="Aminotran_1_2"/>
    <property type="match status" value="1"/>
</dbReference>
<dbReference type="AlphaFoldDB" id="A0A507FSI9"/>
<dbReference type="EC" id="2.6.1.1" evidence="8"/>
<dbReference type="NCBIfam" id="NF006719">
    <property type="entry name" value="PRK09257.1"/>
    <property type="match status" value="1"/>
</dbReference>
<dbReference type="InterPro" id="IPR004838">
    <property type="entry name" value="NHTrfase_class1_PyrdxlP-BS"/>
</dbReference>
<dbReference type="GO" id="GO:0005739">
    <property type="term" value="C:mitochondrion"/>
    <property type="evidence" value="ECO:0007669"/>
    <property type="project" value="TreeGrafter"/>
</dbReference>
<evidence type="ECO:0000313" key="12">
    <source>
        <dbReference type="Proteomes" id="UP000320333"/>
    </source>
</evidence>
<dbReference type="InterPro" id="IPR032675">
    <property type="entry name" value="LRR_dom_sf"/>
</dbReference>
<evidence type="ECO:0000313" key="11">
    <source>
        <dbReference type="EMBL" id="TPX78166.1"/>
    </source>
</evidence>
<evidence type="ECO:0000256" key="2">
    <source>
        <dbReference type="ARBA" id="ARBA00007441"/>
    </source>
</evidence>
<dbReference type="SUPFAM" id="SSF52047">
    <property type="entry name" value="RNI-like"/>
    <property type="match status" value="1"/>
</dbReference>
<name>A0A507FSI9_9FUNG</name>
<evidence type="ECO:0000259" key="10">
    <source>
        <dbReference type="Pfam" id="PF00155"/>
    </source>
</evidence>
<dbReference type="InterPro" id="IPR015421">
    <property type="entry name" value="PyrdxlP-dep_Trfase_major"/>
</dbReference>
<keyword evidence="4 8" id="KW-0032">Aminotransferase</keyword>
<dbReference type="SUPFAM" id="SSF53383">
    <property type="entry name" value="PLP-dependent transferases"/>
    <property type="match status" value="1"/>
</dbReference>
<sequence>MSPKHTSTASLWSPDAQRHGSDNEGGKCAFDPATANTDSIGTEVFYLAENGGPSQFNSAPTPTSSRALSDVHALLRAASTLFHFAQRSNQLVGQNTSKEKASGHLPIELIDHIVSFVSEEEKDVLFAGLSVNRRWNAVSFSKFWKRLHVRDLASWVKFQQFCLQRDTSFTFQDYSANLQFLHISNVKAPISTDCIHALMVNCSQLKSLTFETVSFTYFSNLTAAAGTSDRPLIPRLKSLTIKGSPDLDQANLLAIMKQAINLESLYLAGMRELNESDICTAIAFAPNLVSLQLGDLNATRAPFSSSRGFALFEGSQLATALNRTCKNLESLTLDGLISIDSLGFAALLTVLQPTCDLGGNIPVQTLNEVDEDSAEAGPSRNVRLSHLCLHTPSVHVDDVVFRETLASPLAISHLTRLCLSEAHGLNDASFIEIIAAMGPRNLKHLELGPGLNLGDLSLNAVGQFATGLKSLQCIGLPKVRDIGSIVGFPYRDLESLYIKDLRGVSEIRTLIVSPRQSTGWKRMVEIAKEEMQNQNVGLAGDFGGESFEEEFVEAQEAFAVTVGFQANAENIMAETAAAAAGLTIPDLDEPVVIGCQKIVSIKLIQTSLSGETVVAIVSAMNQTLKQVTVSTATMDDRSRLAMVEAFPGVAVAASSAYKASSLRAWNNVATARSISQWAKVPQGPPDPILGVSEAFKADTNSKKMNLGVGAYRDDNNKPYVLECVKKAEKIIFAASQDKEYLGITGLAAYNQLAAALAYGDDSAALKEGRIVTTQSLSGTGALRIGGEFLSRWFDGKGGKKIYLPTPSWGNHGNIFRDSKLEVGSYRYYDKKNIGLDFAGLKEDLTNLPDESVVLLHACAHNPTGVDPTEVQWRELSDLFKKKKHVAFFDMAYQGFASGDPSKDAFAVRHFVNEGHNILLAQSFAKNLGLYGERVGLFSVVVADKEEAKRVDSQIKILVRPMYSNPPFSGPRIVKEVLGSPELKAEWHREVKLMADRIISMRFELRNHLEKTYGSQRNWSHITSQIGMFCFTGLTPEQVDRLKNEFSVYLTRDGRISIAGITSGNVKYLAEAIHAVTK</sequence>
<accession>A0A507FSI9</accession>
<evidence type="ECO:0000256" key="7">
    <source>
        <dbReference type="ARBA" id="ARBA00049185"/>
    </source>
</evidence>
<dbReference type="PANTHER" id="PTHR11879">
    <property type="entry name" value="ASPARTATE AMINOTRANSFERASE"/>
    <property type="match status" value="1"/>
</dbReference>
<protein>
    <recommendedName>
        <fullName evidence="8">Aspartate aminotransferase</fullName>
        <ecNumber evidence="8">2.6.1.1</ecNumber>
    </recommendedName>
</protein>
<dbReference type="Gene3D" id="3.40.640.10">
    <property type="entry name" value="Type I PLP-dependent aspartate aminotransferase-like (Major domain)"/>
    <property type="match status" value="1"/>
</dbReference>
<dbReference type="CDD" id="cd00609">
    <property type="entry name" value="AAT_like"/>
    <property type="match status" value="1"/>
</dbReference>
<comment type="similarity">
    <text evidence="2">Belongs to the class-I pyridoxal-phosphate-dependent aminotransferase family.</text>
</comment>
<comment type="miscellaneous">
    <text evidence="8">In eukaryotes there are cytoplasmic, mitochondrial and chloroplastic isozymes.</text>
</comment>
<evidence type="ECO:0000256" key="8">
    <source>
        <dbReference type="RuleBase" id="RU000480"/>
    </source>
</evidence>
<comment type="catalytic activity">
    <reaction evidence="7 8">
        <text>L-aspartate + 2-oxoglutarate = oxaloacetate + L-glutamate</text>
        <dbReference type="Rhea" id="RHEA:21824"/>
        <dbReference type="ChEBI" id="CHEBI:16452"/>
        <dbReference type="ChEBI" id="CHEBI:16810"/>
        <dbReference type="ChEBI" id="CHEBI:29985"/>
        <dbReference type="ChEBI" id="CHEBI:29991"/>
        <dbReference type="EC" id="2.6.1.1"/>
    </reaction>
</comment>
<proteinExistence type="inferred from homology"/>
<keyword evidence="6" id="KW-0663">Pyridoxal phosphate</keyword>
<dbReference type="FunFam" id="3.90.1150.10:FF:000001">
    <property type="entry name" value="Aspartate aminotransferase"/>
    <property type="match status" value="1"/>
</dbReference>
<dbReference type="PROSITE" id="PS00105">
    <property type="entry name" value="AA_TRANSFER_CLASS_1"/>
    <property type="match status" value="1"/>
</dbReference>
<dbReference type="InterPro" id="IPR000796">
    <property type="entry name" value="Asp_trans"/>
</dbReference>
<keyword evidence="12" id="KW-1185">Reference proteome</keyword>
<comment type="caution">
    <text evidence="11">The sequence shown here is derived from an EMBL/GenBank/DDBJ whole genome shotgun (WGS) entry which is preliminary data.</text>
</comment>
<dbReference type="GO" id="GO:0006533">
    <property type="term" value="P:L-aspartate catabolic process"/>
    <property type="evidence" value="ECO:0007669"/>
    <property type="project" value="TreeGrafter"/>
</dbReference>
<evidence type="ECO:0000256" key="5">
    <source>
        <dbReference type="ARBA" id="ARBA00022679"/>
    </source>
</evidence>
<organism evidence="11 12">
    <name type="scientific">Chytriomyces confervae</name>
    <dbReference type="NCBI Taxonomy" id="246404"/>
    <lineage>
        <taxon>Eukaryota</taxon>
        <taxon>Fungi</taxon>
        <taxon>Fungi incertae sedis</taxon>
        <taxon>Chytridiomycota</taxon>
        <taxon>Chytridiomycota incertae sedis</taxon>
        <taxon>Chytridiomycetes</taxon>
        <taxon>Chytridiales</taxon>
        <taxon>Chytriomycetaceae</taxon>
        <taxon>Chytriomyces</taxon>
    </lineage>
</organism>
<dbReference type="FunFam" id="3.40.640.10:FF:000015">
    <property type="entry name" value="Aspartate aminotransferase"/>
    <property type="match status" value="1"/>
</dbReference>
<gene>
    <name evidence="11" type="primary">CCO540</name>
    <name evidence="11" type="ORF">CcCBS67573_g00540</name>
</gene>
<feature type="region of interest" description="Disordered" evidence="9">
    <location>
        <begin position="1"/>
        <end position="33"/>
    </location>
</feature>
<reference evidence="11 12" key="1">
    <citation type="journal article" date="2019" name="Sci. Rep.">
        <title>Comparative genomics of chytrid fungi reveal insights into the obligate biotrophic and pathogenic lifestyle of Synchytrium endobioticum.</title>
        <authorList>
            <person name="van de Vossenberg B.T.L.H."/>
            <person name="Warris S."/>
            <person name="Nguyen H.D.T."/>
            <person name="van Gent-Pelzer M.P.E."/>
            <person name="Joly D.L."/>
            <person name="van de Geest H.C."/>
            <person name="Bonants P.J.M."/>
            <person name="Smith D.S."/>
            <person name="Levesque C.A."/>
            <person name="van der Lee T.A.J."/>
        </authorList>
    </citation>
    <scope>NUCLEOTIDE SEQUENCE [LARGE SCALE GENOMIC DNA]</scope>
    <source>
        <strain evidence="11 12">CBS 675.73</strain>
    </source>
</reference>
<evidence type="ECO:0000256" key="1">
    <source>
        <dbReference type="ARBA" id="ARBA00001933"/>
    </source>
</evidence>
<dbReference type="OrthoDB" id="6752799at2759"/>
<dbReference type="GO" id="GO:0030170">
    <property type="term" value="F:pyridoxal phosphate binding"/>
    <property type="evidence" value="ECO:0007669"/>
    <property type="project" value="InterPro"/>
</dbReference>
<dbReference type="PRINTS" id="PR00799">
    <property type="entry name" value="TRANSAMINASE"/>
</dbReference>
<evidence type="ECO:0000256" key="3">
    <source>
        <dbReference type="ARBA" id="ARBA00011738"/>
    </source>
</evidence>
<evidence type="ECO:0000256" key="4">
    <source>
        <dbReference type="ARBA" id="ARBA00022576"/>
    </source>
</evidence>
<feature type="domain" description="Aminotransferase class I/classII large" evidence="10">
    <location>
        <begin position="702"/>
        <end position="1072"/>
    </location>
</feature>
<feature type="compositionally biased region" description="Polar residues" evidence="9">
    <location>
        <begin position="1"/>
        <end position="11"/>
    </location>
</feature>
<dbReference type="Proteomes" id="UP000320333">
    <property type="component" value="Unassembled WGS sequence"/>
</dbReference>
<dbReference type="PANTHER" id="PTHR11879:SF22">
    <property type="entry name" value="ASPARTATE AMINOTRANSFERASE, MITOCHONDRIAL"/>
    <property type="match status" value="1"/>
</dbReference>
<dbReference type="InterPro" id="IPR015424">
    <property type="entry name" value="PyrdxlP-dep_Trfase"/>
</dbReference>
<comment type="cofactor">
    <cofactor evidence="1">
        <name>pyridoxal 5'-phosphate</name>
        <dbReference type="ChEBI" id="CHEBI:597326"/>
    </cofactor>
</comment>
<dbReference type="InterPro" id="IPR004839">
    <property type="entry name" value="Aminotransferase_I/II_large"/>
</dbReference>
<feature type="compositionally biased region" description="Basic and acidic residues" evidence="9">
    <location>
        <begin position="16"/>
        <end position="25"/>
    </location>
</feature>
<dbReference type="STRING" id="246404.A0A507FSI9"/>
<keyword evidence="5 8" id="KW-0808">Transferase</keyword>
<evidence type="ECO:0000256" key="9">
    <source>
        <dbReference type="SAM" id="MobiDB-lite"/>
    </source>
</evidence>
<evidence type="ECO:0000256" key="6">
    <source>
        <dbReference type="ARBA" id="ARBA00022898"/>
    </source>
</evidence>
<dbReference type="Gene3D" id="3.80.10.10">
    <property type="entry name" value="Ribonuclease Inhibitor"/>
    <property type="match status" value="1"/>
</dbReference>
<dbReference type="InterPro" id="IPR015422">
    <property type="entry name" value="PyrdxlP-dep_Trfase_small"/>
</dbReference>
<dbReference type="EMBL" id="QEAP01000007">
    <property type="protein sequence ID" value="TPX78166.1"/>
    <property type="molecule type" value="Genomic_DNA"/>
</dbReference>
<dbReference type="GO" id="GO:0004069">
    <property type="term" value="F:L-aspartate:2-oxoglutarate aminotransferase activity"/>
    <property type="evidence" value="ECO:0007669"/>
    <property type="project" value="UniProtKB-EC"/>
</dbReference>
<comment type="subunit">
    <text evidence="3 8">Homodimer.</text>
</comment>